<feature type="compositionally biased region" description="Basic and acidic residues" evidence="1">
    <location>
        <begin position="878"/>
        <end position="887"/>
    </location>
</feature>
<dbReference type="EMBL" id="NWUJ01000005">
    <property type="protein sequence ID" value="PFH35126.1"/>
    <property type="molecule type" value="Genomic_DNA"/>
</dbReference>
<dbReference type="SUPFAM" id="SSF53474">
    <property type="entry name" value="alpha/beta-Hydrolases"/>
    <property type="match status" value="2"/>
</dbReference>
<feature type="compositionally biased region" description="Basic and acidic residues" evidence="1">
    <location>
        <begin position="65"/>
        <end position="75"/>
    </location>
</feature>
<feature type="region of interest" description="Disordered" evidence="1">
    <location>
        <begin position="2434"/>
        <end position="2467"/>
    </location>
</feature>
<feature type="compositionally biased region" description="Low complexity" evidence="1">
    <location>
        <begin position="1017"/>
        <end position="1026"/>
    </location>
</feature>
<feature type="compositionally biased region" description="Basic and acidic residues" evidence="1">
    <location>
        <begin position="2827"/>
        <end position="2841"/>
    </location>
</feature>
<feature type="compositionally biased region" description="Low complexity" evidence="1">
    <location>
        <begin position="1138"/>
        <end position="1148"/>
    </location>
</feature>
<feature type="compositionally biased region" description="Basic and acidic residues" evidence="1">
    <location>
        <begin position="264"/>
        <end position="277"/>
    </location>
</feature>
<evidence type="ECO:0000256" key="1">
    <source>
        <dbReference type="SAM" id="MobiDB-lite"/>
    </source>
</evidence>
<gene>
    <name evidence="2" type="ORF">BESB_060130</name>
</gene>
<feature type="compositionally biased region" description="Basic and acidic residues" evidence="1">
    <location>
        <begin position="2054"/>
        <end position="2069"/>
    </location>
</feature>
<feature type="compositionally biased region" description="Low complexity" evidence="1">
    <location>
        <begin position="1606"/>
        <end position="1623"/>
    </location>
</feature>
<feature type="region of interest" description="Disordered" evidence="1">
    <location>
        <begin position="2924"/>
        <end position="3005"/>
    </location>
</feature>
<feature type="compositionally biased region" description="Low complexity" evidence="1">
    <location>
        <begin position="1800"/>
        <end position="1811"/>
    </location>
</feature>
<feature type="region of interest" description="Disordered" evidence="1">
    <location>
        <begin position="1753"/>
        <end position="1824"/>
    </location>
</feature>
<feature type="region of interest" description="Disordered" evidence="1">
    <location>
        <begin position="2812"/>
        <end position="2901"/>
    </location>
</feature>
<feature type="compositionally biased region" description="Basic and acidic residues" evidence="1">
    <location>
        <begin position="2536"/>
        <end position="2551"/>
    </location>
</feature>
<protein>
    <submittedName>
        <fullName evidence="2">Uncharacterized protein</fullName>
    </submittedName>
</protein>
<dbReference type="Gene3D" id="3.40.50.1820">
    <property type="entry name" value="alpha/beta hydrolase"/>
    <property type="match status" value="1"/>
</dbReference>
<dbReference type="RefSeq" id="XP_029219135.1">
    <property type="nucleotide sequence ID" value="XM_029364427.1"/>
</dbReference>
<feature type="compositionally biased region" description="Polar residues" evidence="1">
    <location>
        <begin position="2575"/>
        <end position="2589"/>
    </location>
</feature>
<feature type="compositionally biased region" description="Gly residues" evidence="1">
    <location>
        <begin position="709"/>
        <end position="719"/>
    </location>
</feature>
<feature type="region of interest" description="Disordered" evidence="1">
    <location>
        <begin position="1241"/>
        <end position="1354"/>
    </location>
</feature>
<feature type="compositionally biased region" description="Low complexity" evidence="1">
    <location>
        <begin position="1073"/>
        <end position="1089"/>
    </location>
</feature>
<feature type="compositionally biased region" description="Basic and acidic residues" evidence="1">
    <location>
        <begin position="2168"/>
        <end position="2177"/>
    </location>
</feature>
<feature type="region of interest" description="Disordered" evidence="1">
    <location>
        <begin position="1514"/>
        <end position="1593"/>
    </location>
</feature>
<feature type="region of interest" description="Disordered" evidence="1">
    <location>
        <begin position="3034"/>
        <end position="3145"/>
    </location>
</feature>
<feature type="region of interest" description="Disordered" evidence="1">
    <location>
        <begin position="645"/>
        <end position="733"/>
    </location>
</feature>
<feature type="compositionally biased region" description="Low complexity" evidence="1">
    <location>
        <begin position="449"/>
        <end position="473"/>
    </location>
</feature>
<feature type="compositionally biased region" description="Polar residues" evidence="1">
    <location>
        <begin position="53"/>
        <end position="64"/>
    </location>
</feature>
<feature type="region of interest" description="Disordered" evidence="1">
    <location>
        <begin position="1"/>
        <end position="126"/>
    </location>
</feature>
<feature type="compositionally biased region" description="Pro residues" evidence="1">
    <location>
        <begin position="1624"/>
        <end position="1641"/>
    </location>
</feature>
<feature type="region of interest" description="Disordered" evidence="1">
    <location>
        <begin position="535"/>
        <end position="625"/>
    </location>
</feature>
<feature type="compositionally biased region" description="Gly residues" evidence="1">
    <location>
        <begin position="659"/>
        <end position="672"/>
    </location>
</feature>
<feature type="compositionally biased region" description="Basic and acidic residues" evidence="1">
    <location>
        <begin position="862"/>
        <end position="871"/>
    </location>
</feature>
<organism evidence="2 3">
    <name type="scientific">Besnoitia besnoiti</name>
    <name type="common">Apicomplexan protozoan</name>
    <dbReference type="NCBI Taxonomy" id="94643"/>
    <lineage>
        <taxon>Eukaryota</taxon>
        <taxon>Sar</taxon>
        <taxon>Alveolata</taxon>
        <taxon>Apicomplexa</taxon>
        <taxon>Conoidasida</taxon>
        <taxon>Coccidia</taxon>
        <taxon>Eucoccidiorida</taxon>
        <taxon>Eimeriorina</taxon>
        <taxon>Sarcocystidae</taxon>
        <taxon>Besnoitia</taxon>
    </lineage>
</organism>
<dbReference type="OrthoDB" id="332593at2759"/>
<feature type="compositionally biased region" description="Polar residues" evidence="1">
    <location>
        <begin position="1878"/>
        <end position="1891"/>
    </location>
</feature>
<dbReference type="GeneID" id="40310941"/>
<feature type="compositionally biased region" description="Basic residues" evidence="1">
    <location>
        <begin position="1758"/>
        <end position="1772"/>
    </location>
</feature>
<feature type="region of interest" description="Disordered" evidence="1">
    <location>
        <begin position="443"/>
        <end position="502"/>
    </location>
</feature>
<feature type="compositionally biased region" description="Polar residues" evidence="1">
    <location>
        <begin position="181"/>
        <end position="192"/>
    </location>
</feature>
<feature type="region of interest" description="Disordered" evidence="1">
    <location>
        <begin position="1606"/>
        <end position="1655"/>
    </location>
</feature>
<feature type="region of interest" description="Disordered" evidence="1">
    <location>
        <begin position="1109"/>
        <end position="1148"/>
    </location>
</feature>
<feature type="compositionally biased region" description="Basic and acidic residues" evidence="1">
    <location>
        <begin position="295"/>
        <end position="308"/>
    </location>
</feature>
<feature type="compositionally biased region" description="Polar residues" evidence="1">
    <location>
        <begin position="2261"/>
        <end position="2271"/>
    </location>
</feature>
<dbReference type="VEuPathDB" id="ToxoDB:BESB_060130"/>
<name>A0A2A9MGM7_BESBE</name>
<feature type="compositionally biased region" description="Basic and acidic residues" evidence="1">
    <location>
        <begin position="13"/>
        <end position="24"/>
    </location>
</feature>
<comment type="caution">
    <text evidence="2">The sequence shown here is derived from an EMBL/GenBank/DDBJ whole genome shotgun (WGS) entry which is preliminary data.</text>
</comment>
<feature type="compositionally biased region" description="Basic and acidic residues" evidence="1">
    <location>
        <begin position="1530"/>
        <end position="1539"/>
    </location>
</feature>
<dbReference type="Proteomes" id="UP000224006">
    <property type="component" value="Chromosome V"/>
</dbReference>
<feature type="region of interest" description="Disordered" evidence="1">
    <location>
        <begin position="3174"/>
        <end position="3231"/>
    </location>
</feature>
<feature type="compositionally biased region" description="Basic and acidic residues" evidence="1">
    <location>
        <begin position="3221"/>
        <end position="3231"/>
    </location>
</feature>
<feature type="compositionally biased region" description="Basic and acidic residues" evidence="1">
    <location>
        <begin position="1568"/>
        <end position="1582"/>
    </location>
</feature>
<feature type="region of interest" description="Disordered" evidence="1">
    <location>
        <begin position="2483"/>
        <end position="2635"/>
    </location>
</feature>
<accession>A0A2A9MGM7</accession>
<feature type="compositionally biased region" description="Low complexity" evidence="1">
    <location>
        <begin position="1273"/>
        <end position="1285"/>
    </location>
</feature>
<feature type="region of interest" description="Disordered" evidence="1">
    <location>
        <begin position="1871"/>
        <end position="2299"/>
    </location>
</feature>
<feature type="compositionally biased region" description="Basic and acidic residues" evidence="1">
    <location>
        <begin position="489"/>
        <end position="502"/>
    </location>
</feature>
<feature type="compositionally biased region" description="Basic and acidic residues" evidence="1">
    <location>
        <begin position="2149"/>
        <end position="2159"/>
    </location>
</feature>
<feature type="compositionally biased region" description="Basic and acidic residues" evidence="1">
    <location>
        <begin position="1813"/>
        <end position="1824"/>
    </location>
</feature>
<feature type="compositionally biased region" description="Low complexity" evidence="1">
    <location>
        <begin position="2444"/>
        <end position="2460"/>
    </location>
</feature>
<feature type="region of interest" description="Disordered" evidence="1">
    <location>
        <begin position="834"/>
        <end position="887"/>
    </location>
</feature>
<feature type="compositionally biased region" description="Low complexity" evidence="1">
    <location>
        <begin position="995"/>
        <end position="1007"/>
    </location>
</feature>
<dbReference type="KEGG" id="bbes:BESB_060130"/>
<feature type="compositionally biased region" description="Basic and acidic residues" evidence="1">
    <location>
        <begin position="2010"/>
        <end position="2034"/>
    </location>
</feature>
<reference evidence="2 3" key="1">
    <citation type="submission" date="2017-09" db="EMBL/GenBank/DDBJ databases">
        <title>Genome sequencing of Besnoitia besnoiti strain Bb-Ger1.</title>
        <authorList>
            <person name="Schares G."/>
            <person name="Venepally P."/>
            <person name="Lorenzi H.A."/>
        </authorList>
    </citation>
    <scope>NUCLEOTIDE SEQUENCE [LARGE SCALE GENOMIC DNA]</scope>
    <source>
        <strain evidence="2 3">Bb-Ger1</strain>
    </source>
</reference>
<sequence>MPGISVGAQISLGRDRRKENREGEEAAEGPCVSSSRELIDGGQTSILHDFVFSASSPRQPQAGNRENDAPERAGAERVPPSPFSSPVLPDTCHPAGSHAPSLQYALSASHRRADSPEGEAGAAGSCRKVRGGQIGAIREIRGAPLSAAAWSEAGGRDTVWNRSPNIVQDAQVTAGKRPLRSTVSGSPTSNPDDATLSDRFRSEERTISDDVKKDEWKTHDGTRATTHQAGSSPSSPGSSFASCSVWSDFSEETGVGDALQAQGEGKERKEQPARDTGESASVDSPGRSAASSGRSESESALRRYDGQRRGDVHAAADLPPQVASLQPITAVAPLEPPPVPGLSGASRASVSVQPLETHDSESWPVPPQSQTTAFETFVHSDTTLTQCSFVSSAQAVSAVTVWPPSPSNEGGGQTCAETDAGEREVGASRLTALTSRVSRDRLASVSSEASSCRPASFSPSSESPVCSSPTASSQGRGAEGIGGVAAKSARAEAEKRRLQRQKETRAMLLNSLRFTMSLRGDNGYEWGGSCPSRDTLHPASGARASSRLAQDDRGLPPAPGAAATAAGESPTLSSRTCGPGRASGRDDGGRAGGAAGSREGAGAAASTGGGPQQRGMPVPRSPVVASRRLPSVRVVLETILKAKQASHLGPGNSGAPSARGGGSNAWGDGGPLWGLPPNHGFASSGASTAGEGMGRAPESGQGRSEVAGASGGAWPGAGLGPDPRHPFTASENESWWEGQADLSRWFHGFGDEGVGSVSTPSFRKKAAAAPSWQAGLCYSTRQYESLDVRNLSFYGKMTALFEAHWATIHPLECLVRTAPDEEFPLVSRRAAKRRGGSEAAGDLTPFHPSDEGWIGTGAGEEEGNRQKETRVHPAQAGRGEKSKNDGKNEHELVPFVSLSYLIPCFMLRAFRRLTINKTLLKEMMAEFQLSARRTGDLRRASLGDVAAPLTEKGTSFQSLPSRRGATGVSYPGDTRVAETAARGSSYCKHDPVSQGATNATGRAAAAAQEPKVTKFGESSSSAAPASEVERSVGRPAVGPPAPFASPFLPQAPRADESRHGGSGPLCPPPPSLVVPSLPGSPSNRLPNPLNLRLRGGRLFAASLESQQHSASHLHSLHSPGGVPHSPSSPQLNPPVPAPQLSSASSPSRALPVPSAPYQVLHLYLCCGGKDMLALDWLPFISRFLHYSLSVKVKNLHSRAADAAAAAAAVAAAFSAQAATVDRDTALAGAAAAAAAAATAAEEELNRSSSGTDGEEERAADRPGHAGGEGGARLEGWGDSEAPAAQGEGGAGGASSGGLQGGGAAESAAKQPSQAGRLGPERAPKEMMSTETRRDEKTGSARFPEKRRRHSVFAPAAAAAAAAERKWRRSIVAEVNEFEERSGENAVEIVRRTSRDGAHRQRRLSGGRATSMSLLEKGDFMRRGGGEQDGGRYVTAWTGFRRASQCTPEEFAGLAAAAMRSLQKKEEETQIQNRILEGQLYYVSSSSSARHPVPACKEKDEHAVRLPQAPALARPVSAASSVAPQHAPRFAGKEAEEPRNSRNSSDSSLGDFPEFSVEPSAQASDDESGERRTPTPKTQRADAEQAQPSSRGPVIPAAAANRIDVSSFASSPTSTPPLSSSGDCHPPPSPPSAPRSSSPPSPYVTSGSFVPPARSGSTSLPWWTVKEVEVPILVYMNAAFVLIDYPGYGGSTGSPTPAGCVAAALRSLNVAIHHLKKQRGEDVRIQISVLGYSLGCAVALRAAQVVCRQLLQRKEAQSKKQRREKRVERRRSKRDSDTKPTGDPTHEGRGDEVPRAGAERGGAAAQPQGNQAEHTGETRKENADRRKRLDGVAEEGANQVLICSPFFAPHRSAERERAGYCITQQRAPVDVEVSEGEYASQQTADRTSSSSRVCPRTQDPAQESVPRVPSFASEPASSPASCRLSSSTSSASPVPTCLSDASAEEAAGSVGKSPPGWDQSSKSYVENAECGTTKENSQPRPPVPPSSALFAASSSRGLRNALNLHRSRATSTEEKGDAADRSAGEATDKRRETGKTRGSFSHLQQLLLRRRSRKEKGNDTEKRRDTRAEEKDEGELAESSHREEAMVCRGGGLDGSLPSSVPSVPPDSPSSVASPLSPSPSSPRSFRVVCSEQAVGGPRTAAEDFGGPEKASERALRRNLLDVGMEVGARGDSHRAEGLHLASPFSDSDQDGTRSPSEGPRPTSGFRSAASSVTSRRRSFGGGSRDESVGAPEGRQEAAKGEEARRETVQRRTQPHDDAVGSQASHEQTSPGHQGLCSTGLDEGTAGKLQTRTAGPEDLPLWGIEAAQSRRDAWGSAAERFGSPLQQKLGSFPASPFSETITLHTLFPSASSPPPGSSGRRQHLTRTLSMPSVAGHLKPIASFKELLGPANDSRRVRRQVVTASAPSASAECSLAPLSSSRSISVAVSPACDPFSSSVRCPASPPHVAASPSPSSAARPASGHSLPSQEAPELFHAVLEHAVESHTRAVDSDSESPSRRYGHRPGPREGHATTALRGVSGVLTESPAEPPPVSSRMHVKEAERESGKREVREQMPFVSEPKSFLSSRSRLEACASSARSSGKTGPSSRGSSPCKWSGLSSSLASASSPFGQGSPFPSSSSLQYGDDEDTAPSSTSCSLATSAFDSCSSASSEEEDEADSDDDEFSSELDEAYCLPTEFAEFRRLVLVAPFTSTADCAAHYLNLPWGVRGMVEAFISYIQDECTRWDNVACMRSLCRVFDANPKLFAGVGLYIFHGREDRIVPLGMGRALADTALNCSSCVHSHTAVRFGSGSSVGVFHEAERCAEEDAATVKRATRGDKSRQTVRGGARVDDFSGGRSDDTATRCGNRARYRRDSSSSHWSRSSADDAHMSVITRGQRSPRISLAASEMSGGDPANSRRGEIGVIRSEKDLLEILSLSEKQRRLRAERDRSQQGQVTGVAAGAAGETETAKELANDVAGPGGTPQSRSAGFLSNVESRTFASPRHCDQGEGFGSNESGRGHPEDLHAGYEEEKPIPILRLSSFLASDQISADEASQKAALPLGGDAEWEGEAQEQRVDNDAQSPAPPSPCLVCPPLVSDSSPSGGARTRGGEGDGGGAQAAGEGEANGQEEGRGKEDEADERVPQELSPSHKKQEPPPGVAGLAPRICGTRCNRMYDGELSSSNDQYARESSFQASSAACRRHPEAALSDIGGEKREMTDDSDAGSGRRKGKKAEEVFEEGNLSRERVSSPRSRYRETLGMRSCGGGRGQRHSGQKLCSFCAFGPHAELIEVGNADHRTICSSPAHQKKIFAALYDDDVVHVIC</sequence>
<keyword evidence="3" id="KW-1185">Reference proteome</keyword>
<feature type="compositionally biased region" description="Low complexity" evidence="1">
    <location>
        <begin position="1985"/>
        <end position="1994"/>
    </location>
</feature>
<dbReference type="InterPro" id="IPR029058">
    <property type="entry name" value="AB_hydrolase_fold"/>
</dbReference>
<feature type="region of interest" description="Disordered" evidence="1">
    <location>
        <begin position="170"/>
        <end position="308"/>
    </location>
</feature>
<feature type="compositionally biased region" description="Low complexity" evidence="1">
    <location>
        <begin position="2121"/>
        <end position="2130"/>
    </location>
</feature>
<feature type="compositionally biased region" description="Basic and acidic residues" evidence="1">
    <location>
        <begin position="3109"/>
        <end position="3123"/>
    </location>
</feature>
<feature type="region of interest" description="Disordered" evidence="1">
    <location>
        <begin position="953"/>
        <end position="1089"/>
    </location>
</feature>
<feature type="compositionally biased region" description="Low complexity" evidence="1">
    <location>
        <begin position="1514"/>
        <end position="1527"/>
    </location>
</feature>
<feature type="compositionally biased region" description="Low complexity" evidence="1">
    <location>
        <begin position="1908"/>
        <end position="1932"/>
    </location>
</feature>
<feature type="compositionally biased region" description="Polar residues" evidence="1">
    <location>
        <begin position="32"/>
        <end position="46"/>
    </location>
</feature>
<feature type="compositionally biased region" description="Low complexity" evidence="1">
    <location>
        <begin position="2931"/>
        <end position="2946"/>
    </location>
</feature>
<feature type="compositionally biased region" description="Basic and acidic residues" evidence="1">
    <location>
        <begin position="196"/>
        <end position="222"/>
    </location>
</feature>
<feature type="compositionally biased region" description="Low complexity" evidence="1">
    <location>
        <begin position="229"/>
        <end position="244"/>
    </location>
</feature>
<evidence type="ECO:0000313" key="2">
    <source>
        <dbReference type="EMBL" id="PFH35126.1"/>
    </source>
</evidence>
<feature type="compositionally biased region" description="Low complexity" evidence="1">
    <location>
        <begin position="1109"/>
        <end position="1129"/>
    </location>
</feature>
<feature type="compositionally biased region" description="Gly residues" evidence="1">
    <location>
        <begin position="1286"/>
        <end position="1303"/>
    </location>
</feature>
<feature type="region of interest" description="Disordered" evidence="1">
    <location>
        <begin position="334"/>
        <end position="368"/>
    </location>
</feature>
<feature type="compositionally biased region" description="Low complexity" evidence="1">
    <location>
        <begin position="596"/>
        <end position="606"/>
    </location>
</feature>
<evidence type="ECO:0000313" key="3">
    <source>
        <dbReference type="Proteomes" id="UP000224006"/>
    </source>
</evidence>
<feature type="compositionally biased region" description="Low complexity" evidence="1">
    <location>
        <begin position="3099"/>
        <end position="3108"/>
    </location>
</feature>
<feature type="compositionally biased region" description="Basic and acidic residues" evidence="1">
    <location>
        <begin position="2223"/>
        <end position="2258"/>
    </location>
</feature>
<feature type="compositionally biased region" description="Low complexity" evidence="1">
    <location>
        <begin position="2595"/>
        <end position="2619"/>
    </location>
</feature>
<proteinExistence type="predicted"/>
<feature type="compositionally biased region" description="Basic and acidic residues" evidence="1">
    <location>
        <begin position="1773"/>
        <end position="1797"/>
    </location>
</feature>